<name>A0ABV8KI69_9ACTN</name>
<evidence type="ECO:0000313" key="2">
    <source>
        <dbReference type="Proteomes" id="UP001595868"/>
    </source>
</evidence>
<gene>
    <name evidence="1" type="ORF">ACFOX0_06825</name>
</gene>
<evidence type="ECO:0008006" key="3">
    <source>
        <dbReference type="Google" id="ProtNLM"/>
    </source>
</evidence>
<accession>A0ABV8KI69</accession>
<sequence>MKPSTLRRACLHRLEELRAQGLDLPRPFDARELCRRVGAAVGQPISLVAVPMPSGAPYGLTFFTDAGHIVAYERRTSRVHQDHIVAHELGHVLLGHRSFALDDEAATRLLFPGLRPTMVHRVLNRDGAYTRAEEQEAEMMATVLLEESGRHPGPSADRDLSPGDAALQARLRHGLEHPTG</sequence>
<organism evidence="1 2">
    <name type="scientific">Micromonospora zhanjiangensis</name>
    <dbReference type="NCBI Taxonomy" id="1522057"/>
    <lineage>
        <taxon>Bacteria</taxon>
        <taxon>Bacillati</taxon>
        <taxon>Actinomycetota</taxon>
        <taxon>Actinomycetes</taxon>
        <taxon>Micromonosporales</taxon>
        <taxon>Micromonosporaceae</taxon>
        <taxon>Micromonospora</taxon>
    </lineage>
</organism>
<dbReference type="Proteomes" id="UP001595868">
    <property type="component" value="Unassembled WGS sequence"/>
</dbReference>
<dbReference type="RefSeq" id="WP_377542835.1">
    <property type="nucleotide sequence ID" value="NZ_JBHSBN010000003.1"/>
</dbReference>
<protein>
    <recommendedName>
        <fullName evidence="3">IrrE N-terminal-like domain-containing protein</fullName>
    </recommendedName>
</protein>
<dbReference type="EMBL" id="JBHSBN010000003">
    <property type="protein sequence ID" value="MFC4105650.1"/>
    <property type="molecule type" value="Genomic_DNA"/>
</dbReference>
<evidence type="ECO:0000313" key="1">
    <source>
        <dbReference type="EMBL" id="MFC4105650.1"/>
    </source>
</evidence>
<proteinExistence type="predicted"/>
<reference evidence="2" key="1">
    <citation type="journal article" date="2019" name="Int. J. Syst. Evol. Microbiol.">
        <title>The Global Catalogue of Microorganisms (GCM) 10K type strain sequencing project: providing services to taxonomists for standard genome sequencing and annotation.</title>
        <authorList>
            <consortium name="The Broad Institute Genomics Platform"/>
            <consortium name="The Broad Institute Genome Sequencing Center for Infectious Disease"/>
            <person name="Wu L."/>
            <person name="Ma J."/>
        </authorList>
    </citation>
    <scope>NUCLEOTIDE SEQUENCE [LARGE SCALE GENOMIC DNA]</scope>
    <source>
        <strain evidence="2">2902at01</strain>
    </source>
</reference>
<keyword evidence="2" id="KW-1185">Reference proteome</keyword>
<comment type="caution">
    <text evidence="1">The sequence shown here is derived from an EMBL/GenBank/DDBJ whole genome shotgun (WGS) entry which is preliminary data.</text>
</comment>